<reference evidence="14" key="1">
    <citation type="journal article" date="2010" name="Science">
        <title>Signatures of adaptation to obligate biotrophy in the Hyaloperonospora arabidopsidis genome.</title>
        <authorList>
            <person name="Baxter L."/>
            <person name="Tripathy S."/>
            <person name="Ishaque N."/>
            <person name="Boot N."/>
            <person name="Cabral A."/>
            <person name="Kemen E."/>
            <person name="Thines M."/>
            <person name="Ah-Fong A."/>
            <person name="Anderson R."/>
            <person name="Badejoko W."/>
            <person name="Bittner-Eddy P."/>
            <person name="Boore J.L."/>
            <person name="Chibucos M.C."/>
            <person name="Coates M."/>
            <person name="Dehal P."/>
            <person name="Delehaunty K."/>
            <person name="Dong S."/>
            <person name="Downton P."/>
            <person name="Dumas B."/>
            <person name="Fabro G."/>
            <person name="Fronick C."/>
            <person name="Fuerstenberg S.I."/>
            <person name="Fulton L."/>
            <person name="Gaulin E."/>
            <person name="Govers F."/>
            <person name="Hughes L."/>
            <person name="Humphray S."/>
            <person name="Jiang R.H."/>
            <person name="Judelson H."/>
            <person name="Kamoun S."/>
            <person name="Kyung K."/>
            <person name="Meijer H."/>
            <person name="Minx P."/>
            <person name="Morris P."/>
            <person name="Nelson J."/>
            <person name="Phuntumart V."/>
            <person name="Qutob D."/>
            <person name="Rehmany A."/>
            <person name="Rougon-Cardoso A."/>
            <person name="Ryden P."/>
            <person name="Torto-Alalibo T."/>
            <person name="Studholme D."/>
            <person name="Wang Y."/>
            <person name="Win J."/>
            <person name="Wood J."/>
            <person name="Clifton S.W."/>
            <person name="Rogers J."/>
            <person name="Van den Ackerveken G."/>
            <person name="Jones J.D."/>
            <person name="McDowell J.M."/>
            <person name="Beynon J."/>
            <person name="Tyler B.M."/>
        </authorList>
    </citation>
    <scope>NUCLEOTIDE SEQUENCE [LARGE SCALE GENOMIC DNA]</scope>
    <source>
        <strain evidence="14">Emoy2</strain>
    </source>
</reference>
<dbReference type="GO" id="GO:0006508">
    <property type="term" value="P:proteolysis"/>
    <property type="evidence" value="ECO:0007669"/>
    <property type="project" value="UniProtKB-KW"/>
</dbReference>
<dbReference type="PROSITE" id="PS50090">
    <property type="entry name" value="MYB_LIKE"/>
    <property type="match status" value="1"/>
</dbReference>
<keyword evidence="4" id="KW-0862">Zinc</keyword>
<keyword evidence="7" id="KW-0238">DNA-binding</keyword>
<dbReference type="Pfam" id="PF00249">
    <property type="entry name" value="Myb_DNA-binding"/>
    <property type="match status" value="1"/>
</dbReference>
<reference evidence="13" key="2">
    <citation type="submission" date="2015-06" db="UniProtKB">
        <authorList>
            <consortium name="EnsemblProtists"/>
        </authorList>
    </citation>
    <scope>IDENTIFICATION</scope>
    <source>
        <strain evidence="13">Emoy2</strain>
    </source>
</reference>
<evidence type="ECO:0000256" key="8">
    <source>
        <dbReference type="ARBA" id="ARBA00023163"/>
    </source>
</evidence>
<dbReference type="GO" id="GO:0046872">
    <property type="term" value="F:metal ion binding"/>
    <property type="evidence" value="ECO:0007669"/>
    <property type="project" value="UniProtKB-KW"/>
</dbReference>
<feature type="domain" description="Myb-like" evidence="10">
    <location>
        <begin position="43"/>
        <end position="87"/>
    </location>
</feature>
<protein>
    <submittedName>
        <fullName evidence="13">Uncharacterized protein</fullName>
    </submittedName>
</protein>
<dbReference type="HOGENOM" id="CLU_991937_0_0_1"/>
<dbReference type="Gene3D" id="1.10.10.60">
    <property type="entry name" value="Homeodomain-like"/>
    <property type="match status" value="1"/>
</dbReference>
<dbReference type="PROSITE" id="PS51294">
    <property type="entry name" value="HTH_MYB"/>
    <property type="match status" value="1"/>
</dbReference>
<evidence type="ECO:0000256" key="6">
    <source>
        <dbReference type="ARBA" id="ARBA00023049"/>
    </source>
</evidence>
<organism evidence="13 14">
    <name type="scientific">Hyaloperonospora arabidopsidis (strain Emoy2)</name>
    <name type="common">Downy mildew agent</name>
    <name type="synonym">Peronospora arabidopsidis</name>
    <dbReference type="NCBI Taxonomy" id="559515"/>
    <lineage>
        <taxon>Eukaryota</taxon>
        <taxon>Sar</taxon>
        <taxon>Stramenopiles</taxon>
        <taxon>Oomycota</taxon>
        <taxon>Peronosporomycetes</taxon>
        <taxon>Peronosporales</taxon>
        <taxon>Peronosporaceae</taxon>
        <taxon>Hyaloperonospora</taxon>
    </lineage>
</organism>
<keyword evidence="8" id="KW-0804">Transcription</keyword>
<dbReference type="Proteomes" id="UP000011713">
    <property type="component" value="Unassembled WGS sequence"/>
</dbReference>
<dbReference type="InParanoid" id="M4BP50"/>
<evidence type="ECO:0000256" key="1">
    <source>
        <dbReference type="ARBA" id="ARBA00022670"/>
    </source>
</evidence>
<dbReference type="InterPro" id="IPR017884">
    <property type="entry name" value="SANT_dom"/>
</dbReference>
<dbReference type="InterPro" id="IPR009057">
    <property type="entry name" value="Homeodomain-like_sf"/>
</dbReference>
<evidence type="ECO:0000256" key="9">
    <source>
        <dbReference type="ARBA" id="ARBA00023242"/>
    </source>
</evidence>
<evidence type="ECO:0000259" key="12">
    <source>
        <dbReference type="PROSITE" id="PS51294"/>
    </source>
</evidence>
<dbReference type="VEuPathDB" id="FungiDB:HpaG808188"/>
<dbReference type="CDD" id="cd00167">
    <property type="entry name" value="SANT"/>
    <property type="match status" value="1"/>
</dbReference>
<accession>M4BP50</accession>
<proteinExistence type="predicted"/>
<dbReference type="EMBL" id="JH598483">
    <property type="status" value="NOT_ANNOTATED_CDS"/>
    <property type="molecule type" value="Genomic_DNA"/>
</dbReference>
<dbReference type="InterPro" id="IPR001005">
    <property type="entry name" value="SANT/Myb"/>
</dbReference>
<dbReference type="AlphaFoldDB" id="M4BP50"/>
<sequence length="281" mass="31249">MSPVMTPFALVKMRPVGIKLFVQPENAMAARNESLSLCNVQVGRWTKQEHAMFLEGLQRFGRSWKKIASLVHSRTLVQIRTHAQKYLLKQSRAGTKADTEALGAGTSHLFQPRSRAVPEQHTVQTKRQWRSSESLDREYKVAPCFISQSQFSLTSTSRDQTTILPRSTSQFKNAHEVDQLSQDDSVTIPAFIEEYYTSPTAIEDDLLRSLSTGKEWVPRSAQCSTFVNSYEICRPVESTYPVVSGIPTSAAAITSSSMRPVVPNATSESLSVPTSPCAYPC</sequence>
<keyword evidence="5" id="KW-0805">Transcription regulation</keyword>
<evidence type="ECO:0000259" key="10">
    <source>
        <dbReference type="PROSITE" id="PS50090"/>
    </source>
</evidence>
<keyword evidence="3" id="KW-0378">Hydrolase</keyword>
<dbReference type="PROSITE" id="PS51293">
    <property type="entry name" value="SANT"/>
    <property type="match status" value="1"/>
</dbReference>
<dbReference type="InterPro" id="IPR006447">
    <property type="entry name" value="Myb_dom_plants"/>
</dbReference>
<feature type="domain" description="HTH myb-type" evidence="12">
    <location>
        <begin position="43"/>
        <end position="91"/>
    </location>
</feature>
<dbReference type="EnsemblProtists" id="HpaT808188">
    <property type="protein sequence ID" value="HpaP808188"/>
    <property type="gene ID" value="HpaG808188"/>
</dbReference>
<evidence type="ECO:0000256" key="2">
    <source>
        <dbReference type="ARBA" id="ARBA00022723"/>
    </source>
</evidence>
<name>M4BP50_HYAAE</name>
<keyword evidence="9" id="KW-0539">Nucleus</keyword>
<dbReference type="SMART" id="SM00717">
    <property type="entry name" value="SANT"/>
    <property type="match status" value="1"/>
</dbReference>
<feature type="domain" description="SANT" evidence="11">
    <location>
        <begin position="40"/>
        <end position="94"/>
    </location>
</feature>
<evidence type="ECO:0000259" key="11">
    <source>
        <dbReference type="PROSITE" id="PS51293"/>
    </source>
</evidence>
<dbReference type="NCBIfam" id="TIGR01557">
    <property type="entry name" value="myb_SHAQKYF"/>
    <property type="match status" value="1"/>
</dbReference>
<evidence type="ECO:0000313" key="13">
    <source>
        <dbReference type="EnsemblProtists" id="HpaP808188"/>
    </source>
</evidence>
<dbReference type="PANTHER" id="PTHR12802">
    <property type="entry name" value="SWI/SNF COMPLEX-RELATED"/>
    <property type="match status" value="1"/>
</dbReference>
<evidence type="ECO:0000256" key="5">
    <source>
        <dbReference type="ARBA" id="ARBA00023015"/>
    </source>
</evidence>
<keyword evidence="1" id="KW-0645">Protease</keyword>
<evidence type="ECO:0000313" key="14">
    <source>
        <dbReference type="Proteomes" id="UP000011713"/>
    </source>
</evidence>
<keyword evidence="14" id="KW-1185">Reference proteome</keyword>
<keyword evidence="6" id="KW-0482">Metalloprotease</keyword>
<dbReference type="eggNOG" id="KOG0724">
    <property type="taxonomic scope" value="Eukaryota"/>
</dbReference>
<dbReference type="InterPro" id="IPR017930">
    <property type="entry name" value="Myb_dom"/>
</dbReference>
<dbReference type="FunFam" id="1.10.10.60:FF:000151">
    <property type="entry name" value="histone H2A deubiquitinase MYSM1 isoform X2"/>
    <property type="match status" value="1"/>
</dbReference>
<evidence type="ECO:0000256" key="7">
    <source>
        <dbReference type="ARBA" id="ARBA00023125"/>
    </source>
</evidence>
<dbReference type="SUPFAM" id="SSF46689">
    <property type="entry name" value="Homeodomain-like"/>
    <property type="match status" value="1"/>
</dbReference>
<dbReference type="GO" id="GO:0003677">
    <property type="term" value="F:DNA binding"/>
    <property type="evidence" value="ECO:0007669"/>
    <property type="project" value="UniProtKB-KW"/>
</dbReference>
<evidence type="ECO:0000256" key="4">
    <source>
        <dbReference type="ARBA" id="ARBA00022833"/>
    </source>
</evidence>
<evidence type="ECO:0000256" key="3">
    <source>
        <dbReference type="ARBA" id="ARBA00022801"/>
    </source>
</evidence>
<keyword evidence="2" id="KW-0479">Metal-binding</keyword>
<dbReference type="STRING" id="559515.M4BP50"/>
<dbReference type="GO" id="GO:0008237">
    <property type="term" value="F:metallopeptidase activity"/>
    <property type="evidence" value="ECO:0007669"/>
    <property type="project" value="UniProtKB-KW"/>
</dbReference>